<organism evidence="2 3">
    <name type="scientific">Volvox reticuliferus</name>
    <dbReference type="NCBI Taxonomy" id="1737510"/>
    <lineage>
        <taxon>Eukaryota</taxon>
        <taxon>Viridiplantae</taxon>
        <taxon>Chlorophyta</taxon>
        <taxon>core chlorophytes</taxon>
        <taxon>Chlorophyceae</taxon>
        <taxon>CS clade</taxon>
        <taxon>Chlamydomonadales</taxon>
        <taxon>Volvocaceae</taxon>
        <taxon>Volvox</taxon>
    </lineage>
</organism>
<accession>A0A8J4FP07</accession>
<sequence length="135" mass="14626">ERRRYVSPFAHEEQSLGQDAKRTARSSSAAAAAAAVAVTVTASAPPPHVPHLRGPATALKPQTPKLVATQRAALSLTKLQENKELRQRCKLTRNAIIISTPVPKMTCPRDLTQTRIPPPRSHPPPPRSHQSGSVR</sequence>
<gene>
    <name evidence="2" type="ORF">Vretifemale_12876</name>
</gene>
<feature type="compositionally biased region" description="Basic and acidic residues" evidence="1">
    <location>
        <begin position="10"/>
        <end position="22"/>
    </location>
</feature>
<dbReference type="EMBL" id="BNCP01000029">
    <property type="protein sequence ID" value="GIL84194.1"/>
    <property type="molecule type" value="Genomic_DNA"/>
</dbReference>
<reference evidence="2" key="1">
    <citation type="journal article" date="2021" name="Proc. Natl. Acad. Sci. U.S.A.">
        <title>Three genomes in the algal genus Volvox reveal the fate of a haploid sex-determining region after a transition to homothallism.</title>
        <authorList>
            <person name="Yamamoto K."/>
            <person name="Hamaji T."/>
            <person name="Kawai-Toyooka H."/>
            <person name="Matsuzaki R."/>
            <person name="Takahashi F."/>
            <person name="Nishimura Y."/>
            <person name="Kawachi M."/>
            <person name="Noguchi H."/>
            <person name="Minakuchi Y."/>
            <person name="Umen J.G."/>
            <person name="Toyoda A."/>
            <person name="Nozaki H."/>
        </authorList>
    </citation>
    <scope>NUCLEOTIDE SEQUENCE</scope>
    <source>
        <strain evidence="2">NIES-3786</strain>
    </source>
</reference>
<evidence type="ECO:0000313" key="3">
    <source>
        <dbReference type="Proteomes" id="UP000747110"/>
    </source>
</evidence>
<feature type="compositionally biased region" description="Pro residues" evidence="1">
    <location>
        <begin position="116"/>
        <end position="127"/>
    </location>
</feature>
<name>A0A8J4FP07_9CHLO</name>
<feature type="region of interest" description="Disordered" evidence="1">
    <location>
        <begin position="1"/>
        <end position="24"/>
    </location>
</feature>
<protein>
    <submittedName>
        <fullName evidence="2">Uncharacterized protein</fullName>
    </submittedName>
</protein>
<dbReference type="Proteomes" id="UP000747110">
    <property type="component" value="Unassembled WGS sequence"/>
</dbReference>
<evidence type="ECO:0000313" key="2">
    <source>
        <dbReference type="EMBL" id="GIL84194.1"/>
    </source>
</evidence>
<keyword evidence="3" id="KW-1185">Reference proteome</keyword>
<comment type="caution">
    <text evidence="2">The sequence shown here is derived from an EMBL/GenBank/DDBJ whole genome shotgun (WGS) entry which is preliminary data.</text>
</comment>
<feature type="non-terminal residue" evidence="2">
    <location>
        <position position="1"/>
    </location>
</feature>
<dbReference type="AlphaFoldDB" id="A0A8J4FP07"/>
<proteinExistence type="predicted"/>
<feature type="region of interest" description="Disordered" evidence="1">
    <location>
        <begin position="104"/>
        <end position="135"/>
    </location>
</feature>
<evidence type="ECO:0000256" key="1">
    <source>
        <dbReference type="SAM" id="MobiDB-lite"/>
    </source>
</evidence>